<name>A0A317NCK0_9NOCA</name>
<evidence type="ECO:0008006" key="4">
    <source>
        <dbReference type="Google" id="ProtNLM"/>
    </source>
</evidence>
<feature type="transmembrane region" description="Helical" evidence="1">
    <location>
        <begin position="16"/>
        <end position="37"/>
    </location>
</feature>
<comment type="caution">
    <text evidence="2">The sequence shown here is derived from an EMBL/GenBank/DDBJ whole genome shotgun (WGS) entry which is preliminary data.</text>
</comment>
<evidence type="ECO:0000256" key="1">
    <source>
        <dbReference type="SAM" id="Phobius"/>
    </source>
</evidence>
<reference evidence="2 3" key="1">
    <citation type="submission" date="2018-05" db="EMBL/GenBank/DDBJ databases">
        <title>Genomic Encyclopedia of Type Strains, Phase IV (KMG-IV): sequencing the most valuable type-strain genomes for metagenomic binning, comparative biology and taxonomic classification.</title>
        <authorList>
            <person name="Goeker M."/>
        </authorList>
    </citation>
    <scope>NUCLEOTIDE SEQUENCE [LARGE SCALE GENOMIC DNA]</scope>
    <source>
        <strain evidence="2 3">DSM 44717</strain>
    </source>
</reference>
<keyword evidence="3" id="KW-1185">Reference proteome</keyword>
<dbReference type="Proteomes" id="UP000246410">
    <property type="component" value="Unassembled WGS sequence"/>
</dbReference>
<evidence type="ECO:0000313" key="2">
    <source>
        <dbReference type="EMBL" id="PWV72971.1"/>
    </source>
</evidence>
<keyword evidence="1" id="KW-0472">Membrane</keyword>
<dbReference type="RefSeq" id="WP_146229400.1">
    <property type="nucleotide sequence ID" value="NZ_QGTL01000008.1"/>
</dbReference>
<accession>A0A317NCK0</accession>
<keyword evidence="1" id="KW-0812">Transmembrane</keyword>
<feature type="transmembrane region" description="Helical" evidence="1">
    <location>
        <begin position="90"/>
        <end position="108"/>
    </location>
</feature>
<feature type="transmembrane region" description="Helical" evidence="1">
    <location>
        <begin position="203"/>
        <end position="223"/>
    </location>
</feature>
<evidence type="ECO:0000313" key="3">
    <source>
        <dbReference type="Proteomes" id="UP000246410"/>
    </source>
</evidence>
<gene>
    <name evidence="2" type="ORF">DFR69_108285</name>
</gene>
<feature type="transmembrane region" description="Helical" evidence="1">
    <location>
        <begin position="120"/>
        <end position="146"/>
    </location>
</feature>
<feature type="transmembrane region" description="Helical" evidence="1">
    <location>
        <begin position="243"/>
        <end position="266"/>
    </location>
</feature>
<dbReference type="AlphaFoldDB" id="A0A317NCK0"/>
<protein>
    <recommendedName>
        <fullName evidence="4">Tat (Twin-arginine translocation) pathway signal sequence</fullName>
    </recommendedName>
</protein>
<sequence length="280" mass="28832">MSSETEARAGVDGRPVALWATLAVVLGGAFVLAPRWLAGSVPGGGIGDEGDVRNALRAGFVEYWGSGDRALTPALTATVEYWSRYHLAKAVLAGLLVIVLVALAVQLWRAFLVAERPVRLGMVSALVTLPALFVVVATMANIQGVVAPYASTLPMMTEPPVDPALAGVLDQLVANLEAAVQTDAAMLPAVTVLLDDFVLYHQAMIVIACGTAVAFAVAGALLWRLRARAGAGDRRARRTFAALAAVTGAAAAVSAVVALANITTVADPAPALLALFAGSW</sequence>
<organism evidence="2 3">
    <name type="scientific">Nocardia neocaledoniensis</name>
    <dbReference type="NCBI Taxonomy" id="236511"/>
    <lineage>
        <taxon>Bacteria</taxon>
        <taxon>Bacillati</taxon>
        <taxon>Actinomycetota</taxon>
        <taxon>Actinomycetes</taxon>
        <taxon>Mycobacteriales</taxon>
        <taxon>Nocardiaceae</taxon>
        <taxon>Nocardia</taxon>
    </lineage>
</organism>
<keyword evidence="1" id="KW-1133">Transmembrane helix</keyword>
<proteinExistence type="predicted"/>
<dbReference type="EMBL" id="QGTL01000008">
    <property type="protein sequence ID" value="PWV72971.1"/>
    <property type="molecule type" value="Genomic_DNA"/>
</dbReference>